<sequence>MDEELKKRIRIVCNQPPKSIDNDDDDNLVDEWSLLNKWLQTLNEFNLIIPKLQQNIQSQEMDATFNISALSFLNDSLDRSINKFPSSSSTANSNNSDKYFSMDRDFHTIISIVEDLRNFDHKRLQQIFDNNDKQVFEKLTKKLETYLDKLNLKFK</sequence>
<evidence type="ECO:0000313" key="2">
    <source>
        <dbReference type="Proteomes" id="UP000887458"/>
    </source>
</evidence>
<gene>
    <name evidence="1" type="ORF">DERP_003746</name>
</gene>
<reference evidence="1 2" key="1">
    <citation type="journal article" date="2018" name="J. Allergy Clin. Immunol.">
        <title>High-quality assembly of Dermatophagoides pteronyssinus genome and transcriptome reveals a wide range of novel allergens.</title>
        <authorList>
            <person name="Liu X.Y."/>
            <person name="Yang K.Y."/>
            <person name="Wang M.Q."/>
            <person name="Kwok J.S."/>
            <person name="Zeng X."/>
            <person name="Yang Z."/>
            <person name="Xiao X.J."/>
            <person name="Lau C.P."/>
            <person name="Li Y."/>
            <person name="Huang Z.M."/>
            <person name="Ba J.G."/>
            <person name="Yim A.K."/>
            <person name="Ouyang C.Y."/>
            <person name="Ngai S.M."/>
            <person name="Chan T.F."/>
            <person name="Leung E.L."/>
            <person name="Liu L."/>
            <person name="Liu Z.G."/>
            <person name="Tsui S.K."/>
        </authorList>
    </citation>
    <scope>NUCLEOTIDE SEQUENCE [LARGE SCALE GENOMIC DNA]</scope>
    <source>
        <strain evidence="1">Derp</strain>
    </source>
</reference>
<keyword evidence="2" id="KW-1185">Reference proteome</keyword>
<comment type="caution">
    <text evidence="1">The sequence shown here is derived from an EMBL/GenBank/DDBJ whole genome shotgun (WGS) entry which is preliminary data.</text>
</comment>
<dbReference type="EMBL" id="NJHN03000032">
    <property type="protein sequence ID" value="KAH9423467.1"/>
    <property type="molecule type" value="Genomic_DNA"/>
</dbReference>
<organism evidence="1 2">
    <name type="scientific">Dermatophagoides pteronyssinus</name>
    <name type="common">European house dust mite</name>
    <dbReference type="NCBI Taxonomy" id="6956"/>
    <lineage>
        <taxon>Eukaryota</taxon>
        <taxon>Metazoa</taxon>
        <taxon>Ecdysozoa</taxon>
        <taxon>Arthropoda</taxon>
        <taxon>Chelicerata</taxon>
        <taxon>Arachnida</taxon>
        <taxon>Acari</taxon>
        <taxon>Acariformes</taxon>
        <taxon>Sarcoptiformes</taxon>
        <taxon>Astigmata</taxon>
        <taxon>Psoroptidia</taxon>
        <taxon>Analgoidea</taxon>
        <taxon>Pyroglyphidae</taxon>
        <taxon>Dermatophagoidinae</taxon>
        <taxon>Dermatophagoides</taxon>
    </lineage>
</organism>
<protein>
    <submittedName>
        <fullName evidence="1">Uncharacterized protein</fullName>
    </submittedName>
</protein>
<accession>A0ABQ8JLW3</accession>
<evidence type="ECO:0000313" key="1">
    <source>
        <dbReference type="EMBL" id="KAH9423467.1"/>
    </source>
</evidence>
<proteinExistence type="predicted"/>
<reference evidence="1 2" key="2">
    <citation type="journal article" date="2022" name="Mol. Biol. Evol.">
        <title>Comparative Genomics Reveals Insights into the Divergent Evolution of Astigmatic Mites and Household Pest Adaptations.</title>
        <authorList>
            <person name="Xiong Q."/>
            <person name="Wan A.T."/>
            <person name="Liu X."/>
            <person name="Fung C.S."/>
            <person name="Xiao X."/>
            <person name="Malainual N."/>
            <person name="Hou J."/>
            <person name="Wang L."/>
            <person name="Wang M."/>
            <person name="Yang K.Y."/>
            <person name="Cui Y."/>
            <person name="Leung E.L."/>
            <person name="Nong W."/>
            <person name="Shin S.K."/>
            <person name="Au S.W."/>
            <person name="Jeong K.Y."/>
            <person name="Chew F.T."/>
            <person name="Hui J.H."/>
            <person name="Leung T.F."/>
            <person name="Tungtrongchitr A."/>
            <person name="Zhong N."/>
            <person name="Liu Z."/>
            <person name="Tsui S.K."/>
        </authorList>
    </citation>
    <scope>NUCLEOTIDE SEQUENCE [LARGE SCALE GENOMIC DNA]</scope>
    <source>
        <strain evidence="1">Derp</strain>
    </source>
</reference>
<name>A0ABQ8JLW3_DERPT</name>
<dbReference type="Proteomes" id="UP000887458">
    <property type="component" value="Unassembled WGS sequence"/>
</dbReference>